<reference evidence="2" key="1">
    <citation type="journal article" date="2012" name="Nat. Biotechnol.">
        <title>Draft genome sequence of pigeonpea (Cajanus cajan), an orphan legume crop of resource-poor farmers.</title>
        <authorList>
            <person name="Varshney R.K."/>
            <person name="Chen W."/>
            <person name="Li Y."/>
            <person name="Bharti A.K."/>
            <person name="Saxena R.K."/>
            <person name="Schlueter J.A."/>
            <person name="Donoghue M.T."/>
            <person name="Azam S."/>
            <person name="Fan G."/>
            <person name="Whaley A.M."/>
            <person name="Farmer A.D."/>
            <person name="Sheridan J."/>
            <person name="Iwata A."/>
            <person name="Tuteja R."/>
            <person name="Penmetsa R.V."/>
            <person name="Wu W."/>
            <person name="Upadhyaya H.D."/>
            <person name="Yang S.P."/>
            <person name="Shah T."/>
            <person name="Saxena K.B."/>
            <person name="Michael T."/>
            <person name="McCombie W.R."/>
            <person name="Yang B."/>
            <person name="Zhang G."/>
            <person name="Yang H."/>
            <person name="Wang J."/>
            <person name="Spillane C."/>
            <person name="Cook D.R."/>
            <person name="May G.D."/>
            <person name="Xu X."/>
            <person name="Jackson S.A."/>
        </authorList>
    </citation>
    <scope>NUCLEOTIDE SEQUENCE [LARGE SCALE GENOMIC DNA]</scope>
</reference>
<keyword evidence="1" id="KW-0812">Transmembrane</keyword>
<gene>
    <name evidence="2" type="ORF">KK1_034913</name>
</gene>
<keyword evidence="1" id="KW-0472">Membrane</keyword>
<dbReference type="PANTHER" id="PTHR11697:SF230">
    <property type="entry name" value="ZINC FINGER, MYM DOMAIN CONTAINING 1"/>
    <property type="match status" value="1"/>
</dbReference>
<dbReference type="EMBL" id="KQ483659">
    <property type="protein sequence ID" value="KYP43633.1"/>
    <property type="molecule type" value="Genomic_DNA"/>
</dbReference>
<accession>A0A151RM96</accession>
<dbReference type="AlphaFoldDB" id="A0A151RM96"/>
<evidence type="ECO:0000256" key="1">
    <source>
        <dbReference type="SAM" id="Phobius"/>
    </source>
</evidence>
<sequence length="82" mass="9689">MYFHNTYVLLNPMQTFEFVFTLHLMKNILRITHELSQALQRSDQDILKCYEISLVYLLLELALILLMTTASVEKVFSTMNIM</sequence>
<evidence type="ECO:0000313" key="3">
    <source>
        <dbReference type="Proteomes" id="UP000075243"/>
    </source>
</evidence>
<dbReference type="InterPro" id="IPR055298">
    <property type="entry name" value="AtLOH3-like"/>
</dbReference>
<dbReference type="PANTHER" id="PTHR11697">
    <property type="entry name" value="GENERAL TRANSCRIPTION FACTOR 2-RELATED ZINC FINGER PROTEIN"/>
    <property type="match status" value="1"/>
</dbReference>
<keyword evidence="1" id="KW-1133">Transmembrane helix</keyword>
<protein>
    <recommendedName>
        <fullName evidence="4">HAT C-terminal dimerisation domain-containing protein</fullName>
    </recommendedName>
</protein>
<dbReference type="Gramene" id="C.cajan_32773.t">
    <property type="protein sequence ID" value="C.cajan_32773.t"/>
    <property type="gene ID" value="C.cajan_32773"/>
</dbReference>
<name>A0A151RM96_CAJCA</name>
<organism evidence="2 3">
    <name type="scientific">Cajanus cajan</name>
    <name type="common">Pigeon pea</name>
    <name type="synonym">Cajanus indicus</name>
    <dbReference type="NCBI Taxonomy" id="3821"/>
    <lineage>
        <taxon>Eukaryota</taxon>
        <taxon>Viridiplantae</taxon>
        <taxon>Streptophyta</taxon>
        <taxon>Embryophyta</taxon>
        <taxon>Tracheophyta</taxon>
        <taxon>Spermatophyta</taxon>
        <taxon>Magnoliopsida</taxon>
        <taxon>eudicotyledons</taxon>
        <taxon>Gunneridae</taxon>
        <taxon>Pentapetalae</taxon>
        <taxon>rosids</taxon>
        <taxon>fabids</taxon>
        <taxon>Fabales</taxon>
        <taxon>Fabaceae</taxon>
        <taxon>Papilionoideae</taxon>
        <taxon>50 kb inversion clade</taxon>
        <taxon>NPAAA clade</taxon>
        <taxon>indigoferoid/millettioid clade</taxon>
        <taxon>Phaseoleae</taxon>
        <taxon>Cajanus</taxon>
    </lineage>
</organism>
<keyword evidence="3" id="KW-1185">Reference proteome</keyword>
<dbReference type="Proteomes" id="UP000075243">
    <property type="component" value="Unassembled WGS sequence"/>
</dbReference>
<evidence type="ECO:0008006" key="4">
    <source>
        <dbReference type="Google" id="ProtNLM"/>
    </source>
</evidence>
<proteinExistence type="predicted"/>
<feature type="transmembrane region" description="Helical" evidence="1">
    <location>
        <begin position="52"/>
        <end position="72"/>
    </location>
</feature>
<evidence type="ECO:0000313" key="2">
    <source>
        <dbReference type="EMBL" id="KYP43633.1"/>
    </source>
</evidence>